<feature type="compositionally biased region" description="Basic and acidic residues" evidence="1">
    <location>
        <begin position="88"/>
        <end position="97"/>
    </location>
</feature>
<feature type="region of interest" description="Disordered" evidence="1">
    <location>
        <begin position="83"/>
        <end position="121"/>
    </location>
</feature>
<feature type="non-terminal residue" evidence="2">
    <location>
        <position position="1"/>
    </location>
</feature>
<dbReference type="InParanoid" id="D2HA38"/>
<name>D2HA38_AILME</name>
<protein>
    <submittedName>
        <fullName evidence="2">Uncharacterized protein</fullName>
    </submittedName>
</protein>
<proteinExistence type="predicted"/>
<sequence>GRGTPSCPLCPGAPEYINSAVSSQTCTTSRTPPQCPPPRGPLSLSIWLAQSGGRRRRGRGSGEWKQFPSLSPFIDSVRVSGPLLGSESRSEWMDARARRPPVPEDVTPAGGGAPPVRGQAP</sequence>
<dbReference type="AlphaFoldDB" id="D2HA38"/>
<feature type="non-terminal residue" evidence="2">
    <location>
        <position position="121"/>
    </location>
</feature>
<organism evidence="2">
    <name type="scientific">Ailuropoda melanoleuca</name>
    <name type="common">Giant panda</name>
    <dbReference type="NCBI Taxonomy" id="9646"/>
    <lineage>
        <taxon>Eukaryota</taxon>
        <taxon>Metazoa</taxon>
        <taxon>Chordata</taxon>
        <taxon>Craniata</taxon>
        <taxon>Vertebrata</taxon>
        <taxon>Euteleostomi</taxon>
        <taxon>Mammalia</taxon>
        <taxon>Eutheria</taxon>
        <taxon>Laurasiatheria</taxon>
        <taxon>Carnivora</taxon>
        <taxon>Caniformia</taxon>
        <taxon>Ursidae</taxon>
        <taxon>Ailuropoda</taxon>
    </lineage>
</organism>
<evidence type="ECO:0000313" key="2">
    <source>
        <dbReference type="EMBL" id="EFB12940.1"/>
    </source>
</evidence>
<reference evidence="2" key="1">
    <citation type="journal article" date="2010" name="Nature">
        <title>The sequence and de novo assembly of the giant panda genome.</title>
        <authorList>
            <person name="Li R."/>
            <person name="Fan W."/>
            <person name="Tian G."/>
            <person name="Zhu H."/>
            <person name="He L."/>
            <person name="Cai J."/>
            <person name="Huang Q."/>
            <person name="Cai Q."/>
            <person name="Li B."/>
            <person name="Bai Y."/>
            <person name="Zhang Z."/>
            <person name="Zhang Y."/>
            <person name="Wang W."/>
            <person name="Li J."/>
            <person name="Wei F."/>
            <person name="Li H."/>
            <person name="Jian M."/>
            <person name="Li J."/>
            <person name="Zhang Z."/>
            <person name="Nielsen R."/>
            <person name="Li D."/>
            <person name="Gu W."/>
            <person name="Yang Z."/>
            <person name="Xuan Z."/>
            <person name="Ryder O.A."/>
            <person name="Leung F.C."/>
            <person name="Zhou Y."/>
            <person name="Cao J."/>
            <person name="Sun X."/>
            <person name="Fu Y."/>
            <person name="Fang X."/>
            <person name="Guo X."/>
            <person name="Wang B."/>
            <person name="Hou R."/>
            <person name="Shen F."/>
            <person name="Mu B."/>
            <person name="Ni P."/>
            <person name="Lin R."/>
            <person name="Qian W."/>
            <person name="Wang G."/>
            <person name="Yu C."/>
            <person name="Nie W."/>
            <person name="Wang J."/>
            <person name="Wu Z."/>
            <person name="Liang H."/>
            <person name="Min J."/>
            <person name="Wu Q."/>
            <person name="Cheng S."/>
            <person name="Ruan J."/>
            <person name="Wang M."/>
            <person name="Shi Z."/>
            <person name="Wen M."/>
            <person name="Liu B."/>
            <person name="Ren X."/>
            <person name="Zheng H."/>
            <person name="Dong D."/>
            <person name="Cook K."/>
            <person name="Shan G."/>
            <person name="Zhang H."/>
            <person name="Kosiol C."/>
            <person name="Xie X."/>
            <person name="Lu Z."/>
            <person name="Zheng H."/>
            <person name="Li Y."/>
            <person name="Steiner C.C."/>
            <person name="Lam T.T."/>
            <person name="Lin S."/>
            <person name="Zhang Q."/>
            <person name="Li G."/>
            <person name="Tian J."/>
            <person name="Gong T."/>
            <person name="Liu H."/>
            <person name="Zhang D."/>
            <person name="Fang L."/>
            <person name="Ye C."/>
            <person name="Zhang J."/>
            <person name="Hu W."/>
            <person name="Xu A."/>
            <person name="Ren Y."/>
            <person name="Zhang G."/>
            <person name="Bruford M.W."/>
            <person name="Li Q."/>
            <person name="Ma L."/>
            <person name="Guo Y."/>
            <person name="An N."/>
            <person name="Hu Y."/>
            <person name="Zheng Y."/>
            <person name="Shi Y."/>
            <person name="Li Z."/>
            <person name="Liu Q."/>
            <person name="Chen Y."/>
            <person name="Zhao J."/>
            <person name="Qu N."/>
            <person name="Zhao S."/>
            <person name="Tian F."/>
            <person name="Wang X."/>
            <person name="Wang H."/>
            <person name="Xu L."/>
            <person name="Liu X."/>
            <person name="Vinar T."/>
            <person name="Wang Y."/>
            <person name="Lam T.W."/>
            <person name="Yiu S.M."/>
            <person name="Liu S."/>
            <person name="Zhang H."/>
            <person name="Li D."/>
            <person name="Huang Y."/>
            <person name="Wang X."/>
            <person name="Yang G."/>
            <person name="Jiang Z."/>
            <person name="Wang J."/>
            <person name="Qin N."/>
            <person name="Li L."/>
            <person name="Li J."/>
            <person name="Bolund L."/>
            <person name="Kristiansen K."/>
            <person name="Wong G.K."/>
            <person name="Olson M."/>
            <person name="Zhang X."/>
            <person name="Li S."/>
            <person name="Yang H."/>
            <person name="Wang J."/>
            <person name="Wang J."/>
        </authorList>
    </citation>
    <scope>NUCLEOTIDE SEQUENCE [LARGE SCALE GENOMIC DNA]</scope>
</reference>
<gene>
    <name evidence="2" type="ORF">PANDA_007243</name>
</gene>
<dbReference type="EMBL" id="GL192619">
    <property type="protein sequence ID" value="EFB12940.1"/>
    <property type="molecule type" value="Genomic_DNA"/>
</dbReference>
<accession>D2HA38</accession>
<evidence type="ECO:0000256" key="1">
    <source>
        <dbReference type="SAM" id="MobiDB-lite"/>
    </source>
</evidence>